<dbReference type="PANTHER" id="PTHR35899">
    <property type="entry name" value="PAPAIN FAMILY CYSTEINE PROTEASE DOMAIN CONTAINING PROTEIN"/>
    <property type="match status" value="1"/>
</dbReference>
<gene>
    <name evidence="5" type="ORF">MGALLINA_03490</name>
</gene>
<dbReference type="GO" id="GO:0008234">
    <property type="term" value="F:cysteine-type peptidase activity"/>
    <property type="evidence" value="ECO:0007669"/>
    <property type="project" value="InterPro"/>
</dbReference>
<dbReference type="Pfam" id="PF00112">
    <property type="entry name" value="Peptidase_C1"/>
    <property type="match status" value="1"/>
</dbReference>
<feature type="compositionally biased region" description="Basic and acidic residues" evidence="1">
    <location>
        <begin position="507"/>
        <end position="517"/>
    </location>
</feature>
<feature type="compositionally biased region" description="Acidic residues" evidence="1">
    <location>
        <begin position="477"/>
        <end position="486"/>
    </location>
</feature>
<dbReference type="Proteomes" id="UP000076983">
    <property type="component" value="Unassembled WGS sequence"/>
</dbReference>
<dbReference type="InterPro" id="IPR000668">
    <property type="entry name" value="Peptidase_C1A_C"/>
</dbReference>
<dbReference type="RefSeq" id="WP_234779245.1">
    <property type="nucleotide sequence ID" value="NZ_LVLH01000031.1"/>
</dbReference>
<dbReference type="CDD" id="cd02619">
    <property type="entry name" value="Peptidase_C1"/>
    <property type="match status" value="1"/>
</dbReference>
<feature type="compositionally biased region" description="Polar residues" evidence="1">
    <location>
        <begin position="545"/>
        <end position="563"/>
    </location>
</feature>
<feature type="chain" id="PRO_5007900048" description="Peptidase C1A papain C-terminal domain-containing protein" evidence="3">
    <location>
        <begin position="27"/>
        <end position="741"/>
    </location>
</feature>
<dbReference type="PANTHER" id="PTHR35899:SF1">
    <property type="entry name" value="PEPTIDASE C1A PAPAIN C-TERMINAL DOMAIN-CONTAINING PROTEIN"/>
    <property type="match status" value="1"/>
</dbReference>
<feature type="compositionally biased region" description="Low complexity" evidence="1">
    <location>
        <begin position="526"/>
        <end position="535"/>
    </location>
</feature>
<keyword evidence="6" id="KW-1185">Reference proteome</keyword>
<dbReference type="InterPro" id="IPR040528">
    <property type="entry name" value="Lectin-like"/>
</dbReference>
<feature type="domain" description="Peptidase C1A papain C-terminal" evidence="4">
    <location>
        <begin position="51"/>
        <end position="297"/>
    </location>
</feature>
<evidence type="ECO:0000313" key="5">
    <source>
        <dbReference type="EMBL" id="OAB48909.1"/>
    </source>
</evidence>
<name>A0A168REV2_9BACT</name>
<evidence type="ECO:0000256" key="3">
    <source>
        <dbReference type="SAM" id="SignalP"/>
    </source>
</evidence>
<feature type="signal peptide" evidence="3">
    <location>
        <begin position="1"/>
        <end position="26"/>
    </location>
</feature>
<keyword evidence="2" id="KW-1133">Transmembrane helix</keyword>
<evidence type="ECO:0000259" key="4">
    <source>
        <dbReference type="SMART" id="SM00645"/>
    </source>
</evidence>
<dbReference type="GO" id="GO:0006508">
    <property type="term" value="P:proteolysis"/>
    <property type="evidence" value="ECO:0007669"/>
    <property type="project" value="InterPro"/>
</dbReference>
<reference evidence="5 6" key="1">
    <citation type="submission" date="2016-03" db="EMBL/GenBank/DDBJ databases">
        <title>Genome sequence of Mycoplasma gallinarum strain Mgn_IPT.</title>
        <authorList>
            <person name="Yacoub E."/>
            <person name="Sirand-Pugnet P."/>
            <person name="Barre A."/>
            <person name="Maurier F."/>
            <person name="Blanchard A."/>
            <person name="Ben Abdelmoumen B.M."/>
        </authorList>
    </citation>
    <scope>NUCLEOTIDE SEQUENCE [LARGE SCALE GENOMIC DNA]</scope>
    <source>
        <strain evidence="5 6">Mgn_IPT</strain>
    </source>
</reference>
<proteinExistence type="predicted"/>
<organism evidence="5 6">
    <name type="scientific">Mycoplasmopsis gallinarum</name>
    <dbReference type="NCBI Taxonomy" id="29557"/>
    <lineage>
        <taxon>Bacteria</taxon>
        <taxon>Bacillati</taxon>
        <taxon>Mycoplasmatota</taxon>
        <taxon>Mycoplasmoidales</taxon>
        <taxon>Metamycoplasmataceae</taxon>
        <taxon>Mycoplasmopsis</taxon>
    </lineage>
</organism>
<dbReference type="Gene3D" id="3.90.70.10">
    <property type="entry name" value="Cysteine proteinases"/>
    <property type="match status" value="1"/>
</dbReference>
<keyword evidence="2" id="KW-0472">Membrane</keyword>
<dbReference type="InterPro" id="IPR038765">
    <property type="entry name" value="Papain-like_cys_pep_sf"/>
</dbReference>
<evidence type="ECO:0000313" key="6">
    <source>
        <dbReference type="Proteomes" id="UP000076983"/>
    </source>
</evidence>
<dbReference type="SMART" id="SM00645">
    <property type="entry name" value="Pept_C1"/>
    <property type="match status" value="1"/>
</dbReference>
<feature type="region of interest" description="Disordered" evidence="1">
    <location>
        <begin position="477"/>
        <end position="704"/>
    </location>
</feature>
<sequence length="741" mass="82543">MRLKNKKILTSLLVSPSLLMPFSVISTTTSANSDAPTLELFKTKSAEEIAKMEFFDARKYNLVTNVKNQGHEGLCWAYTIASILETSILKNNIGNYTKNSLDIDEHAIDYISNSWNHNADKLNLNPDAKEWKGILGTGNYLSHAFNGLMRNTSPIAQTNQTEFPDFDNPTIAKIKNAVKVNHTVHDIKLAIAKYGSVGVAYAFNEMNFGPKTVWYNEPNSIIVTKSPEERHIKNHASVIVGWDDAYYKSNFGPEIPKQRGGFIIKNSWGTKMHAQGYFMLSYDSLDLIHEVMAVEVENNNTYQNTYYYDTKNSFSLFATIDTNERTMANIFAVKKANDEIVEKLKSINFALKGSNITAEIKIYVKNSAMSNPEDGELKLTQKEQFPNSGDKGFYTIDLNEEIILNKGQYFSIIVDVTNNAEKNVDLPASWETRETLSFYKYNNEWVNSKKSFVVFGIKAHTLEIPISELNKSAVVDEENKELEENSEANTNNNPSELDTENNPPRSDGSESESKNSEGEVETDTGTNIEESSNSEISREEETNSPKTNESGTDSSSEQNNPISKESDIFDAEDNSAPATEDATKNKDITDESASENESNSSSKTRTDSASQDNNKPTVEDSANKNKDTVNENPTSDRTNSSPETEDDPINDSSTSESQPNNPVESGEQTNSNPSTNESSTIENNNSNNEKELEDVSIESEKTETNKTNVVLWSILGVLAGIATFGIATFFIVKLMKKRVKK</sequence>
<feature type="compositionally biased region" description="Low complexity" evidence="1">
    <location>
        <begin position="669"/>
        <end position="687"/>
    </location>
</feature>
<accession>A0A168REV2</accession>
<comment type="caution">
    <text evidence="5">The sequence shown here is derived from an EMBL/GenBank/DDBJ whole genome shotgun (WGS) entry which is preliminary data.</text>
</comment>
<dbReference type="AlphaFoldDB" id="A0A168REV2"/>
<dbReference type="SUPFAM" id="SSF54001">
    <property type="entry name" value="Cysteine proteinases"/>
    <property type="match status" value="1"/>
</dbReference>
<protein>
    <recommendedName>
        <fullName evidence="4">Peptidase C1A papain C-terminal domain-containing protein</fullName>
    </recommendedName>
</protein>
<dbReference type="STRING" id="29557.MGALLINA_03490"/>
<feature type="compositionally biased region" description="Polar residues" evidence="1">
    <location>
        <begin position="490"/>
        <end position="504"/>
    </location>
</feature>
<evidence type="ECO:0000256" key="2">
    <source>
        <dbReference type="SAM" id="Phobius"/>
    </source>
</evidence>
<feature type="compositionally biased region" description="Polar residues" evidence="1">
    <location>
        <begin position="607"/>
        <end position="616"/>
    </location>
</feature>
<feature type="compositionally biased region" description="Polar residues" evidence="1">
    <location>
        <begin position="650"/>
        <end position="668"/>
    </location>
</feature>
<dbReference type="EMBL" id="LVLH01000031">
    <property type="protein sequence ID" value="OAB48909.1"/>
    <property type="molecule type" value="Genomic_DNA"/>
</dbReference>
<feature type="compositionally biased region" description="Basic and acidic residues" evidence="1">
    <location>
        <begin position="617"/>
        <end position="629"/>
    </location>
</feature>
<keyword evidence="2" id="KW-0812">Transmembrane</keyword>
<dbReference type="Pfam" id="PF18560">
    <property type="entry name" value="Lectin_like"/>
    <property type="match status" value="1"/>
</dbReference>
<feature type="compositionally biased region" description="Polar residues" evidence="1">
    <location>
        <begin position="630"/>
        <end position="642"/>
    </location>
</feature>
<dbReference type="PATRIC" id="fig|29557.3.peg.337"/>
<keyword evidence="3" id="KW-0732">Signal</keyword>
<evidence type="ECO:0000256" key="1">
    <source>
        <dbReference type="SAM" id="MobiDB-lite"/>
    </source>
</evidence>
<feature type="transmembrane region" description="Helical" evidence="2">
    <location>
        <begin position="709"/>
        <end position="732"/>
    </location>
</feature>